<name>A0A2Z6R7L0_9GLOM</name>
<dbReference type="EMBL" id="BEXD01002074">
    <property type="protein sequence ID" value="GBB96892.1"/>
    <property type="molecule type" value="Genomic_DNA"/>
</dbReference>
<evidence type="ECO:0000313" key="2">
    <source>
        <dbReference type="EMBL" id="GES83283.1"/>
    </source>
</evidence>
<accession>A0A2Z6R7L0</accession>
<dbReference type="EMBL" id="BLAL01000068">
    <property type="protein sequence ID" value="GES83283.1"/>
    <property type="molecule type" value="Genomic_DNA"/>
</dbReference>
<dbReference type="Proteomes" id="UP000615446">
    <property type="component" value="Unassembled WGS sequence"/>
</dbReference>
<proteinExistence type="predicted"/>
<organism evidence="1 3">
    <name type="scientific">Rhizophagus clarus</name>
    <dbReference type="NCBI Taxonomy" id="94130"/>
    <lineage>
        <taxon>Eukaryota</taxon>
        <taxon>Fungi</taxon>
        <taxon>Fungi incertae sedis</taxon>
        <taxon>Mucoromycota</taxon>
        <taxon>Glomeromycotina</taxon>
        <taxon>Glomeromycetes</taxon>
        <taxon>Glomerales</taxon>
        <taxon>Glomeraceae</taxon>
        <taxon>Rhizophagus</taxon>
    </lineage>
</organism>
<dbReference type="AlphaFoldDB" id="A0A2Z6R7L0"/>
<reference evidence="2" key="2">
    <citation type="submission" date="2019-10" db="EMBL/GenBank/DDBJ databases">
        <title>Conservation and host-specific expression of non-tandemly repeated heterogenous ribosome RNA gene in arbuscular mycorrhizal fungi.</title>
        <authorList>
            <person name="Maeda T."/>
            <person name="Kobayashi Y."/>
            <person name="Nakagawa T."/>
            <person name="Ezawa T."/>
            <person name="Yamaguchi K."/>
            <person name="Bino T."/>
            <person name="Nishimoto Y."/>
            <person name="Shigenobu S."/>
            <person name="Kawaguchi M."/>
        </authorList>
    </citation>
    <scope>NUCLEOTIDE SEQUENCE</scope>
    <source>
        <strain evidence="2">HR1</strain>
    </source>
</reference>
<sequence>MSMEVWEVRNYKKLQQPYINPTVKTKEKKRSKFFTEEDSLPTEDKVFKAMEELERPPDMKNRHRSLEFSKTFFGGASAARISTAHHPLEKQNPTIPFRRLLWIMEIQKEKKKASPMENLMDEVPFSPDTAIDCNSY</sequence>
<comment type="caution">
    <text evidence="1">The sequence shown here is derived from an EMBL/GenBank/DDBJ whole genome shotgun (WGS) entry which is preliminary data.</text>
</comment>
<dbReference type="Proteomes" id="UP000247702">
    <property type="component" value="Unassembled WGS sequence"/>
</dbReference>
<evidence type="ECO:0000313" key="1">
    <source>
        <dbReference type="EMBL" id="GBB96892.1"/>
    </source>
</evidence>
<evidence type="ECO:0000313" key="3">
    <source>
        <dbReference type="Proteomes" id="UP000247702"/>
    </source>
</evidence>
<protein>
    <submittedName>
        <fullName evidence="1">Uncharacterized protein</fullName>
    </submittedName>
</protein>
<reference evidence="1 3" key="1">
    <citation type="submission" date="2017-11" db="EMBL/GenBank/DDBJ databases">
        <title>The genome of Rhizophagus clarus HR1 reveals common genetic basis of auxotrophy among arbuscular mycorrhizal fungi.</title>
        <authorList>
            <person name="Kobayashi Y."/>
        </authorList>
    </citation>
    <scope>NUCLEOTIDE SEQUENCE [LARGE SCALE GENOMIC DNA]</scope>
    <source>
        <strain evidence="1 3">HR1</strain>
    </source>
</reference>
<gene>
    <name evidence="2" type="ORF">RCL2_001044200</name>
    <name evidence="1" type="ORF">RclHR1_28650002</name>
</gene>
<keyword evidence="3" id="KW-1185">Reference proteome</keyword>